<dbReference type="Pfam" id="PF02567">
    <property type="entry name" value="PhzC-PhzF"/>
    <property type="match status" value="1"/>
</dbReference>
<gene>
    <name evidence="2" type="ORF">ABQ292_03015</name>
</gene>
<accession>A0ABV3X9V9</accession>
<comment type="caution">
    <text evidence="2">The sequence shown here is derived from an EMBL/GenBank/DDBJ whole genome shotgun (WGS) entry which is preliminary data.</text>
</comment>
<name>A0ABV3X9V9_9ACTN</name>
<proteinExistence type="predicted"/>
<evidence type="ECO:0000256" key="1">
    <source>
        <dbReference type="SAM" id="MobiDB-lite"/>
    </source>
</evidence>
<protein>
    <submittedName>
        <fullName evidence="2">PhzF family phenazine biosynthesis protein</fullName>
    </submittedName>
</protein>
<sequence>MTEEIDIADHSHHPARGSTGDVEAGVPFAIVDVLSTDPLSGNPVAVVDMAGVDTPEPQQVTWMQAVAREFNQAETTFVLLPYGRPRTSDPHTQVPGRR</sequence>
<evidence type="ECO:0000313" key="3">
    <source>
        <dbReference type="Proteomes" id="UP001560045"/>
    </source>
</evidence>
<dbReference type="SUPFAM" id="SSF54506">
    <property type="entry name" value="Diaminopimelate epimerase-like"/>
    <property type="match status" value="1"/>
</dbReference>
<dbReference type="RefSeq" id="WP_369203074.1">
    <property type="nucleotide sequence ID" value="NZ_JBFNXQ010000005.1"/>
</dbReference>
<organism evidence="2 3">
    <name type="scientific">Geodermatophilus maliterrae</name>
    <dbReference type="NCBI Taxonomy" id="3162531"/>
    <lineage>
        <taxon>Bacteria</taxon>
        <taxon>Bacillati</taxon>
        <taxon>Actinomycetota</taxon>
        <taxon>Actinomycetes</taxon>
        <taxon>Geodermatophilales</taxon>
        <taxon>Geodermatophilaceae</taxon>
        <taxon>Geodermatophilus</taxon>
    </lineage>
</organism>
<feature type="region of interest" description="Disordered" evidence="1">
    <location>
        <begin position="1"/>
        <end position="22"/>
    </location>
</feature>
<evidence type="ECO:0000313" key="2">
    <source>
        <dbReference type="EMBL" id="MEX5717338.1"/>
    </source>
</evidence>
<dbReference type="InterPro" id="IPR003719">
    <property type="entry name" value="Phenazine_PhzF-like"/>
</dbReference>
<reference evidence="2 3" key="1">
    <citation type="submission" date="2024-06" db="EMBL/GenBank/DDBJ databases">
        <title>Draft genome sequence of Geodermatophilus badlandi, a novel member of the Geodermatophilaceae isolated from badland sedimentary rocks in the Red desert, Wyoming, USA.</title>
        <authorList>
            <person name="Ben Tekaya S."/>
            <person name="Nouioui I."/>
            <person name="Flores G.M."/>
            <person name="Shaal M.N."/>
            <person name="Bredoire F."/>
            <person name="Basile F."/>
            <person name="Van Diepen L."/>
            <person name="Ward N.L."/>
        </authorList>
    </citation>
    <scope>NUCLEOTIDE SEQUENCE [LARGE SCALE GENOMIC DNA]</scope>
    <source>
        <strain evidence="2 3">WL48A</strain>
    </source>
</reference>
<dbReference type="Proteomes" id="UP001560045">
    <property type="component" value="Unassembled WGS sequence"/>
</dbReference>
<keyword evidence="3" id="KW-1185">Reference proteome</keyword>
<dbReference type="EMBL" id="JBFNXQ010000005">
    <property type="protein sequence ID" value="MEX5717338.1"/>
    <property type="molecule type" value="Genomic_DNA"/>
</dbReference>
<dbReference type="Gene3D" id="3.10.310.10">
    <property type="entry name" value="Diaminopimelate Epimerase, Chain A, domain 1"/>
    <property type="match status" value="1"/>
</dbReference>